<sequence>MRWHADGQMMRAAYTPHPEDDDWGQAGTMVREVLDDSARDRLASNIIGHICKGVKEPVLSRVFEYWRNVDPDLGKAVEEGVRANSS</sequence>
<dbReference type="Pfam" id="PF06628">
    <property type="entry name" value="Catalase-rel"/>
    <property type="match status" value="1"/>
</dbReference>
<keyword evidence="4" id="KW-1185">Reference proteome</keyword>
<dbReference type="Gene3D" id="1.20.1370.60">
    <property type="match status" value="1"/>
</dbReference>
<accession>A0ABP3A588</accession>
<evidence type="ECO:0000313" key="4">
    <source>
        <dbReference type="Proteomes" id="UP000020681"/>
    </source>
</evidence>
<dbReference type="Proteomes" id="UP000020681">
    <property type="component" value="Unassembled WGS sequence"/>
</dbReference>
<name>A0ABP3A588_MYCUL</name>
<reference evidence="3 4" key="1">
    <citation type="submission" date="2014-01" db="EMBL/GenBank/DDBJ databases">
        <authorList>
            <person name="Dobos K."/>
            <person name="Lenaerts A."/>
            <person name="Ordway D."/>
            <person name="DeGroote M.A."/>
            <person name="Parker T."/>
            <person name="Sizemore C."/>
            <person name="Tallon L.J."/>
            <person name="Sadzewicz L.K."/>
            <person name="Sengamalay N."/>
            <person name="Fraser C.M."/>
            <person name="Hine E."/>
            <person name="Shefchek K.A."/>
            <person name="Das S.P."/>
            <person name="Tettelin H."/>
        </authorList>
    </citation>
    <scope>NUCLEOTIDE SEQUENCE [LARGE SCALE GENOMIC DNA]</scope>
    <source>
        <strain evidence="3 4">Harvey</strain>
    </source>
</reference>
<organism evidence="3 4">
    <name type="scientific">Mycobacterium ulcerans str. Harvey</name>
    <dbReference type="NCBI Taxonomy" id="1299332"/>
    <lineage>
        <taxon>Bacteria</taxon>
        <taxon>Bacillati</taxon>
        <taxon>Actinomycetota</taxon>
        <taxon>Actinomycetes</taxon>
        <taxon>Mycobacteriales</taxon>
        <taxon>Mycobacteriaceae</taxon>
        <taxon>Mycobacterium</taxon>
        <taxon>Mycobacterium ulcerans group</taxon>
    </lineage>
</organism>
<evidence type="ECO:0000256" key="1">
    <source>
        <dbReference type="SAM" id="MobiDB-lite"/>
    </source>
</evidence>
<gene>
    <name evidence="3" type="ORF">I551_6889</name>
</gene>
<dbReference type="SUPFAM" id="SSF56634">
    <property type="entry name" value="Heme-dependent catalase-like"/>
    <property type="match status" value="1"/>
</dbReference>
<evidence type="ECO:0000313" key="3">
    <source>
        <dbReference type="EMBL" id="EUA86657.1"/>
    </source>
</evidence>
<proteinExistence type="predicted"/>
<protein>
    <submittedName>
        <fullName evidence="3">Catalase-related immune-responsive family protein</fullName>
    </submittedName>
</protein>
<dbReference type="InterPro" id="IPR020835">
    <property type="entry name" value="Catalase_sf"/>
</dbReference>
<feature type="region of interest" description="Disordered" evidence="1">
    <location>
        <begin position="1"/>
        <end position="24"/>
    </location>
</feature>
<feature type="domain" description="Catalase immune-responsive" evidence="2">
    <location>
        <begin position="18"/>
        <end position="81"/>
    </location>
</feature>
<dbReference type="InterPro" id="IPR010582">
    <property type="entry name" value="Catalase_immune_responsive"/>
</dbReference>
<comment type="caution">
    <text evidence="3">The sequence shown here is derived from an EMBL/GenBank/DDBJ whole genome shotgun (WGS) entry which is preliminary data.</text>
</comment>
<evidence type="ECO:0000259" key="2">
    <source>
        <dbReference type="Pfam" id="PF06628"/>
    </source>
</evidence>
<dbReference type="EMBL" id="JAOL01000170">
    <property type="protein sequence ID" value="EUA86657.1"/>
    <property type="molecule type" value="Genomic_DNA"/>
</dbReference>